<dbReference type="NCBIfam" id="TIGR01551">
    <property type="entry name" value="major_capsid_P2"/>
    <property type="match status" value="1"/>
</dbReference>
<dbReference type="RefSeq" id="WP_046699343.1">
    <property type="nucleotide sequence ID" value="NZ_CP011376.1"/>
</dbReference>
<reference evidence="1 2" key="1">
    <citation type="submission" date="2015-05" db="EMBL/GenBank/DDBJ databases">
        <authorList>
            <person name="Dickey A."/>
            <person name="Clawson M."/>
            <person name="Bono J."/>
            <person name="Loy J.D."/>
        </authorList>
    </citation>
    <scope>NUCLEOTIDE SEQUENCE [LARGE SCALE GENOMIC DNA]</scope>
    <source>
        <strain evidence="1 2">22581</strain>
    </source>
</reference>
<dbReference type="AlphaFoldDB" id="A0AAC8TA23"/>
<name>A0AAC8TA23_9GAMM</name>
<dbReference type="Proteomes" id="UP000077465">
    <property type="component" value="Chromosome"/>
</dbReference>
<organism evidence="1 2">
    <name type="scientific">Moraxella bovoculi</name>
    <dbReference type="NCBI Taxonomy" id="386891"/>
    <lineage>
        <taxon>Bacteria</taxon>
        <taxon>Pseudomonadati</taxon>
        <taxon>Pseudomonadota</taxon>
        <taxon>Gammaproteobacteria</taxon>
        <taxon>Moraxellales</taxon>
        <taxon>Moraxellaceae</taxon>
        <taxon>Moraxella</taxon>
    </lineage>
</organism>
<accession>A0AAC8TA23</accession>
<proteinExistence type="predicted"/>
<dbReference type="InterPro" id="IPR006441">
    <property type="entry name" value="Phage_P2_GpN"/>
</dbReference>
<dbReference type="Pfam" id="PF05125">
    <property type="entry name" value="Phage_cap_P2"/>
    <property type="match status" value="1"/>
</dbReference>
<sequence length="338" mass="38580">MRNETRVLFSQAMASLAAINKVNSVHEKFTVEPSVQQTLETKIQESSDFLSKINTYLVREMKGQGIGLGVTRPIASRTDTQAKDRQPIDPTMLDSRQYECTKTNFDTAISYAKLDQWAKFPDFYAKFRDVIVKRQALDRIMIGFNGVKVAKETDFNTNQLLQDVNIGWLQHQRTENESRTLKAGKDDQKIKIGKTEECDYHNLDALVMNLVDEMIEPWHQNNPDLVVITSRKMVADKYFPLVNKDQQNTESLAADTIIAQKRMGNLPVYAVPFFPEGTILVTTFDNLSIYVQEGARRRTIVDNAKRDQIENYESSNEGYYIEDLGLCAMAENIEIVQG</sequence>
<evidence type="ECO:0000313" key="2">
    <source>
        <dbReference type="Proteomes" id="UP000077465"/>
    </source>
</evidence>
<protein>
    <submittedName>
        <fullName evidence="1">Capsid protein</fullName>
    </submittedName>
</protein>
<gene>
    <name evidence="1" type="ORF">AAX06_07975</name>
</gene>
<evidence type="ECO:0000313" key="1">
    <source>
        <dbReference type="EMBL" id="AKG08091.1"/>
    </source>
</evidence>
<dbReference type="EMBL" id="CP011376">
    <property type="protein sequence ID" value="AKG08091.1"/>
    <property type="molecule type" value="Genomic_DNA"/>
</dbReference>